<sequence>MPLKPLTALKARKSPRQARSEATVDAIFEATIQVLISQGVQRMTTTRVAERAGVSVGTMYQYFPHKEALLYAVIERYLGEVANAVEACCQENVGQSIALASDALVSAYISAKSKHAEASRALYLASAELAVADLVNSVFDRFQDSTTRLLSSVPDARFQDIDGVAFTLLASLTGATRVVFENSPTPETIEKFRQRMMAMCRAFLQDASDKPSTEAQ</sequence>
<organism evidence="6 7">
    <name type="scientific">Spirosoma soli</name>
    <dbReference type="NCBI Taxonomy" id="1770529"/>
    <lineage>
        <taxon>Bacteria</taxon>
        <taxon>Pseudomonadati</taxon>
        <taxon>Bacteroidota</taxon>
        <taxon>Cytophagia</taxon>
        <taxon>Cytophagales</taxon>
        <taxon>Cytophagaceae</taxon>
        <taxon>Spirosoma</taxon>
    </lineage>
</organism>
<dbReference type="Pfam" id="PF17918">
    <property type="entry name" value="TetR_C_15"/>
    <property type="match status" value="1"/>
</dbReference>
<keyword evidence="3" id="KW-0804">Transcription</keyword>
<dbReference type="Pfam" id="PF00440">
    <property type="entry name" value="TetR_N"/>
    <property type="match status" value="1"/>
</dbReference>
<dbReference type="SUPFAM" id="SSF46689">
    <property type="entry name" value="Homeodomain-like"/>
    <property type="match status" value="1"/>
</dbReference>
<dbReference type="PANTHER" id="PTHR30055:SF234">
    <property type="entry name" value="HTH-TYPE TRANSCRIPTIONAL REGULATOR BETI"/>
    <property type="match status" value="1"/>
</dbReference>
<evidence type="ECO:0000313" key="6">
    <source>
        <dbReference type="EMBL" id="MFD2569904.1"/>
    </source>
</evidence>
<dbReference type="Gene3D" id="1.10.357.10">
    <property type="entry name" value="Tetracycline Repressor, domain 2"/>
    <property type="match status" value="1"/>
</dbReference>
<keyword evidence="1" id="KW-0805">Transcription regulation</keyword>
<dbReference type="EMBL" id="JBHULN010000002">
    <property type="protein sequence ID" value="MFD2569904.1"/>
    <property type="molecule type" value="Genomic_DNA"/>
</dbReference>
<comment type="caution">
    <text evidence="6">The sequence shown here is derived from an EMBL/GenBank/DDBJ whole genome shotgun (WGS) entry which is preliminary data.</text>
</comment>
<reference evidence="7" key="1">
    <citation type="journal article" date="2019" name="Int. J. Syst. Evol. Microbiol.">
        <title>The Global Catalogue of Microorganisms (GCM) 10K type strain sequencing project: providing services to taxonomists for standard genome sequencing and annotation.</title>
        <authorList>
            <consortium name="The Broad Institute Genomics Platform"/>
            <consortium name="The Broad Institute Genome Sequencing Center for Infectious Disease"/>
            <person name="Wu L."/>
            <person name="Ma J."/>
        </authorList>
    </citation>
    <scope>NUCLEOTIDE SEQUENCE [LARGE SCALE GENOMIC DNA]</scope>
    <source>
        <strain evidence="7">KCTC 42805</strain>
    </source>
</reference>
<dbReference type="InterPro" id="IPR041669">
    <property type="entry name" value="TetR_C_15"/>
</dbReference>
<dbReference type="Proteomes" id="UP001597469">
    <property type="component" value="Unassembled WGS sequence"/>
</dbReference>
<evidence type="ECO:0000256" key="2">
    <source>
        <dbReference type="ARBA" id="ARBA00023125"/>
    </source>
</evidence>
<evidence type="ECO:0000313" key="7">
    <source>
        <dbReference type="Proteomes" id="UP001597469"/>
    </source>
</evidence>
<feature type="domain" description="HTH tetR-type" evidence="5">
    <location>
        <begin position="21"/>
        <end position="81"/>
    </location>
</feature>
<evidence type="ECO:0000259" key="5">
    <source>
        <dbReference type="PROSITE" id="PS50977"/>
    </source>
</evidence>
<dbReference type="RefSeq" id="WP_381519733.1">
    <property type="nucleotide sequence ID" value="NZ_JBHULN010000002.1"/>
</dbReference>
<evidence type="ECO:0000256" key="1">
    <source>
        <dbReference type="ARBA" id="ARBA00023015"/>
    </source>
</evidence>
<gene>
    <name evidence="6" type="ORF">ACFSUS_04615</name>
</gene>
<dbReference type="PANTHER" id="PTHR30055">
    <property type="entry name" value="HTH-TYPE TRANSCRIPTIONAL REGULATOR RUTR"/>
    <property type="match status" value="1"/>
</dbReference>
<proteinExistence type="predicted"/>
<dbReference type="PRINTS" id="PR00455">
    <property type="entry name" value="HTHTETR"/>
</dbReference>
<dbReference type="PROSITE" id="PS50977">
    <property type="entry name" value="HTH_TETR_2"/>
    <property type="match status" value="1"/>
</dbReference>
<accession>A0ABW5LZ65</accession>
<protein>
    <submittedName>
        <fullName evidence="6">TetR/AcrR family transcriptional regulator</fullName>
    </submittedName>
</protein>
<dbReference type="InterPro" id="IPR009057">
    <property type="entry name" value="Homeodomain-like_sf"/>
</dbReference>
<name>A0ABW5LZ65_9BACT</name>
<evidence type="ECO:0000256" key="4">
    <source>
        <dbReference type="PROSITE-ProRule" id="PRU00335"/>
    </source>
</evidence>
<keyword evidence="2 4" id="KW-0238">DNA-binding</keyword>
<evidence type="ECO:0000256" key="3">
    <source>
        <dbReference type="ARBA" id="ARBA00023163"/>
    </source>
</evidence>
<dbReference type="InterPro" id="IPR001647">
    <property type="entry name" value="HTH_TetR"/>
</dbReference>
<feature type="DNA-binding region" description="H-T-H motif" evidence="4">
    <location>
        <begin position="44"/>
        <end position="63"/>
    </location>
</feature>
<dbReference type="InterPro" id="IPR050109">
    <property type="entry name" value="HTH-type_TetR-like_transc_reg"/>
</dbReference>
<keyword evidence="7" id="KW-1185">Reference proteome</keyword>